<proteinExistence type="predicted"/>
<gene>
    <name evidence="2" type="ORF">CLV73_1586</name>
</gene>
<dbReference type="AlphaFoldDB" id="A0A2M9C9S0"/>
<protein>
    <submittedName>
        <fullName evidence="2">Uncharacterized protein</fullName>
    </submittedName>
</protein>
<reference evidence="2 3" key="1">
    <citation type="submission" date="2017-11" db="EMBL/GenBank/DDBJ databases">
        <title>Genomic Encyclopedia of Archaeal and Bacterial Type Strains, Phase II (KMG-II): From Individual Species to Whole Genera.</title>
        <authorList>
            <person name="Goeker M."/>
        </authorList>
    </citation>
    <scope>NUCLEOTIDE SEQUENCE [LARGE SCALE GENOMIC DNA]</scope>
    <source>
        <strain evidence="2 3">DSM 27617</strain>
    </source>
</reference>
<comment type="caution">
    <text evidence="2">The sequence shown here is derived from an EMBL/GenBank/DDBJ whole genome shotgun (WGS) entry which is preliminary data.</text>
</comment>
<accession>A0A2M9C9S0</accession>
<dbReference type="Proteomes" id="UP000228740">
    <property type="component" value="Unassembled WGS sequence"/>
</dbReference>
<evidence type="ECO:0000313" key="2">
    <source>
        <dbReference type="EMBL" id="PJJ67571.1"/>
    </source>
</evidence>
<sequence length="59" mass="7098">MRPLKKHVKIIENLNNFLHIAFGLPILIFFHLKTRCFISKLYVVILQFVINRNKIIHQI</sequence>
<evidence type="ECO:0000313" key="3">
    <source>
        <dbReference type="Proteomes" id="UP000228740"/>
    </source>
</evidence>
<feature type="transmembrane region" description="Helical" evidence="1">
    <location>
        <begin position="14"/>
        <end position="32"/>
    </location>
</feature>
<organism evidence="2 3">
    <name type="scientific">Chryseobacterium geocarposphaerae</name>
    <dbReference type="NCBI Taxonomy" id="1416776"/>
    <lineage>
        <taxon>Bacteria</taxon>
        <taxon>Pseudomonadati</taxon>
        <taxon>Bacteroidota</taxon>
        <taxon>Flavobacteriia</taxon>
        <taxon>Flavobacteriales</taxon>
        <taxon>Weeksellaceae</taxon>
        <taxon>Chryseobacterium group</taxon>
        <taxon>Chryseobacterium</taxon>
    </lineage>
</organism>
<keyword evidence="3" id="KW-1185">Reference proteome</keyword>
<evidence type="ECO:0000256" key="1">
    <source>
        <dbReference type="SAM" id="Phobius"/>
    </source>
</evidence>
<keyword evidence="1" id="KW-0472">Membrane</keyword>
<name>A0A2M9C9S0_9FLAO</name>
<dbReference type="EMBL" id="PGFD01000001">
    <property type="protein sequence ID" value="PJJ67571.1"/>
    <property type="molecule type" value="Genomic_DNA"/>
</dbReference>
<keyword evidence="1" id="KW-1133">Transmembrane helix</keyword>
<keyword evidence="1" id="KW-0812">Transmembrane</keyword>